<dbReference type="Proteomes" id="UP000821845">
    <property type="component" value="Chromosome 1"/>
</dbReference>
<evidence type="ECO:0000313" key="2">
    <source>
        <dbReference type="Proteomes" id="UP000821845"/>
    </source>
</evidence>
<evidence type="ECO:0000313" key="1">
    <source>
        <dbReference type="EMBL" id="KAH6946861.1"/>
    </source>
</evidence>
<accession>A0ACB7TI60</accession>
<sequence length="131" mass="14421">MTAVKRKSEWICLTLKYESQSAEILALVIEGIEYDFMLSRPDMKLLKINIHWEDTVSVSQVGPPGIRPGAEAAASHTGRGTMADVMRSGRPAAPTQPATSSRPADAVGRLTDRQPVIKPVFRFVYNTACYK</sequence>
<protein>
    <submittedName>
        <fullName evidence="1">Uncharacterized protein</fullName>
    </submittedName>
</protein>
<gene>
    <name evidence="1" type="ORF">HPB50_015650</name>
</gene>
<proteinExistence type="predicted"/>
<reference evidence="1" key="1">
    <citation type="submission" date="2020-05" db="EMBL/GenBank/DDBJ databases">
        <title>Large-scale comparative analyses of tick genomes elucidate their genetic diversity and vector capacities.</title>
        <authorList>
            <person name="Jia N."/>
            <person name="Wang J."/>
            <person name="Shi W."/>
            <person name="Du L."/>
            <person name="Sun Y."/>
            <person name="Zhan W."/>
            <person name="Jiang J."/>
            <person name="Wang Q."/>
            <person name="Zhang B."/>
            <person name="Ji P."/>
            <person name="Sakyi L.B."/>
            <person name="Cui X."/>
            <person name="Yuan T."/>
            <person name="Jiang B."/>
            <person name="Yang W."/>
            <person name="Lam T.T.-Y."/>
            <person name="Chang Q."/>
            <person name="Ding S."/>
            <person name="Wang X."/>
            <person name="Zhu J."/>
            <person name="Ruan X."/>
            <person name="Zhao L."/>
            <person name="Wei J."/>
            <person name="Que T."/>
            <person name="Du C."/>
            <person name="Cheng J."/>
            <person name="Dai P."/>
            <person name="Han X."/>
            <person name="Huang E."/>
            <person name="Gao Y."/>
            <person name="Liu J."/>
            <person name="Shao H."/>
            <person name="Ye R."/>
            <person name="Li L."/>
            <person name="Wei W."/>
            <person name="Wang X."/>
            <person name="Wang C."/>
            <person name="Yang T."/>
            <person name="Huo Q."/>
            <person name="Li W."/>
            <person name="Guo W."/>
            <person name="Chen H."/>
            <person name="Zhou L."/>
            <person name="Ni X."/>
            <person name="Tian J."/>
            <person name="Zhou Y."/>
            <person name="Sheng Y."/>
            <person name="Liu T."/>
            <person name="Pan Y."/>
            <person name="Xia L."/>
            <person name="Li J."/>
            <person name="Zhao F."/>
            <person name="Cao W."/>
        </authorList>
    </citation>
    <scope>NUCLEOTIDE SEQUENCE</scope>
    <source>
        <strain evidence="1">Hyas-2018</strain>
    </source>
</reference>
<dbReference type="EMBL" id="CM023481">
    <property type="protein sequence ID" value="KAH6946861.1"/>
    <property type="molecule type" value="Genomic_DNA"/>
</dbReference>
<comment type="caution">
    <text evidence="1">The sequence shown here is derived from an EMBL/GenBank/DDBJ whole genome shotgun (WGS) entry which is preliminary data.</text>
</comment>
<name>A0ACB7TI60_HYAAI</name>
<keyword evidence="2" id="KW-1185">Reference proteome</keyword>
<organism evidence="1 2">
    <name type="scientific">Hyalomma asiaticum</name>
    <name type="common">Tick</name>
    <dbReference type="NCBI Taxonomy" id="266040"/>
    <lineage>
        <taxon>Eukaryota</taxon>
        <taxon>Metazoa</taxon>
        <taxon>Ecdysozoa</taxon>
        <taxon>Arthropoda</taxon>
        <taxon>Chelicerata</taxon>
        <taxon>Arachnida</taxon>
        <taxon>Acari</taxon>
        <taxon>Parasitiformes</taxon>
        <taxon>Ixodida</taxon>
        <taxon>Ixodoidea</taxon>
        <taxon>Ixodidae</taxon>
        <taxon>Hyalomminae</taxon>
        <taxon>Hyalomma</taxon>
    </lineage>
</organism>